<accession>W1VAS8</accession>
<gene>
    <name evidence="1" type="ORF">Q605_AUC01127G0003</name>
</gene>
<sequence length="37" mass="4438">MSTSHRHPRALAHQTAAWFRAVVLRRYQPRHRKEKAS</sequence>
<organism evidence="1 2">
    <name type="scientific">Actinomyces urogenitalis DORA_12</name>
    <dbReference type="NCBI Taxonomy" id="1403939"/>
    <lineage>
        <taxon>Bacteria</taxon>
        <taxon>Bacillati</taxon>
        <taxon>Actinomycetota</taxon>
        <taxon>Actinomycetes</taxon>
        <taxon>Actinomycetales</taxon>
        <taxon>Actinomycetaceae</taxon>
        <taxon>Actinomyces</taxon>
    </lineage>
</organism>
<proteinExistence type="predicted"/>
<name>W1VAS8_9ACTO</name>
<evidence type="ECO:0000313" key="1">
    <source>
        <dbReference type="EMBL" id="ETJ01114.1"/>
    </source>
</evidence>
<evidence type="ECO:0000313" key="2">
    <source>
        <dbReference type="Proteomes" id="UP000018852"/>
    </source>
</evidence>
<protein>
    <submittedName>
        <fullName evidence="1">Uncharacterized protein</fullName>
    </submittedName>
</protein>
<dbReference type="EMBL" id="AZLV01001127">
    <property type="protein sequence ID" value="ETJ01114.1"/>
    <property type="molecule type" value="Genomic_DNA"/>
</dbReference>
<dbReference type="PATRIC" id="fig|1403939.3.peg.1949"/>
<dbReference type="Proteomes" id="UP000018852">
    <property type="component" value="Unassembled WGS sequence"/>
</dbReference>
<comment type="caution">
    <text evidence="1">The sequence shown here is derived from an EMBL/GenBank/DDBJ whole genome shotgun (WGS) entry which is preliminary data.</text>
</comment>
<reference evidence="1 2" key="1">
    <citation type="submission" date="2013-12" db="EMBL/GenBank/DDBJ databases">
        <title>A Varibaculum cambriense genome reconstructed from a premature infant gut community with otherwise low bacterial novelty that shifts toward anaerobic metabolism during the third week of life.</title>
        <authorList>
            <person name="Brown C.T."/>
            <person name="Sharon I."/>
            <person name="Thomas B.C."/>
            <person name="Castelle C.J."/>
            <person name="Morowitz M.J."/>
            <person name="Banfield J.F."/>
        </authorList>
    </citation>
    <scope>NUCLEOTIDE SEQUENCE [LARGE SCALE GENOMIC DNA]</scope>
    <source>
        <strain evidence="2">DORA_12</strain>
    </source>
</reference>
<dbReference type="AlphaFoldDB" id="W1VAS8"/>